<evidence type="ECO:0000313" key="10">
    <source>
        <dbReference type="Proteomes" id="UP000821837"/>
    </source>
</evidence>
<reference evidence="9" key="2">
    <citation type="submission" date="2021-09" db="EMBL/GenBank/DDBJ databases">
        <authorList>
            <person name="Jia N."/>
            <person name="Wang J."/>
            <person name="Shi W."/>
            <person name="Du L."/>
            <person name="Sun Y."/>
            <person name="Zhan W."/>
            <person name="Jiang J."/>
            <person name="Wang Q."/>
            <person name="Zhang B."/>
            <person name="Ji P."/>
            <person name="Sakyi L.B."/>
            <person name="Cui X."/>
            <person name="Yuan T."/>
            <person name="Jiang B."/>
            <person name="Yang W."/>
            <person name="Lam T.T.-Y."/>
            <person name="Chang Q."/>
            <person name="Ding S."/>
            <person name="Wang X."/>
            <person name="Zhu J."/>
            <person name="Ruan X."/>
            <person name="Zhao L."/>
            <person name="Wei J."/>
            <person name="Que T."/>
            <person name="Du C."/>
            <person name="Cheng J."/>
            <person name="Dai P."/>
            <person name="Han X."/>
            <person name="Huang E."/>
            <person name="Gao Y."/>
            <person name="Liu J."/>
            <person name="Shao H."/>
            <person name="Ye R."/>
            <person name="Li L."/>
            <person name="Wei W."/>
            <person name="Wang X."/>
            <person name="Wang C."/>
            <person name="Huo Q."/>
            <person name="Li W."/>
            <person name="Guo W."/>
            <person name="Chen H."/>
            <person name="Chen S."/>
            <person name="Zhou L."/>
            <person name="Zhou L."/>
            <person name="Ni X."/>
            <person name="Tian J."/>
            <person name="Zhou Y."/>
            <person name="Sheng Y."/>
            <person name="Liu T."/>
            <person name="Pan Y."/>
            <person name="Xia L."/>
            <person name="Li J."/>
            <person name="Zhao F."/>
            <person name="Cao W."/>
        </authorList>
    </citation>
    <scope>NUCLEOTIDE SEQUENCE</scope>
    <source>
        <strain evidence="9">Rsan-2018</strain>
        <tissue evidence="9">Larvae</tissue>
    </source>
</reference>
<dbReference type="PANTHER" id="PTHR10131">
    <property type="entry name" value="TNF RECEPTOR ASSOCIATED FACTOR"/>
    <property type="match status" value="1"/>
</dbReference>
<organism evidence="9 10">
    <name type="scientific">Rhipicephalus sanguineus</name>
    <name type="common">Brown dog tick</name>
    <name type="synonym">Ixodes sanguineus</name>
    <dbReference type="NCBI Taxonomy" id="34632"/>
    <lineage>
        <taxon>Eukaryota</taxon>
        <taxon>Metazoa</taxon>
        <taxon>Ecdysozoa</taxon>
        <taxon>Arthropoda</taxon>
        <taxon>Chelicerata</taxon>
        <taxon>Arachnida</taxon>
        <taxon>Acari</taxon>
        <taxon>Parasitiformes</taxon>
        <taxon>Ixodida</taxon>
        <taxon>Ixodoidea</taxon>
        <taxon>Ixodidae</taxon>
        <taxon>Rhipicephalinae</taxon>
        <taxon>Rhipicephalus</taxon>
        <taxon>Rhipicephalus</taxon>
    </lineage>
</organism>
<dbReference type="SUPFAM" id="SSF49599">
    <property type="entry name" value="TRAF domain-like"/>
    <property type="match status" value="1"/>
</dbReference>
<comment type="subcellular location">
    <subcellularLocation>
        <location evidence="1">Cytoplasm</location>
    </subcellularLocation>
</comment>
<dbReference type="AlphaFoldDB" id="A0A9D4TB10"/>
<dbReference type="EMBL" id="JABSTV010001245">
    <property type="protein sequence ID" value="KAH7984051.1"/>
    <property type="molecule type" value="Genomic_DNA"/>
</dbReference>
<feature type="region of interest" description="Disordered" evidence="7">
    <location>
        <begin position="180"/>
        <end position="201"/>
    </location>
</feature>
<dbReference type="Gene3D" id="3.30.40.10">
    <property type="entry name" value="Zinc/RING finger domain, C3HC4 (zinc finger)"/>
    <property type="match status" value="1"/>
</dbReference>
<evidence type="ECO:0000313" key="9">
    <source>
        <dbReference type="EMBL" id="KAH7984051.1"/>
    </source>
</evidence>
<dbReference type="Pfam" id="PF22486">
    <property type="entry name" value="MATH_2"/>
    <property type="match status" value="1"/>
</dbReference>
<evidence type="ECO:0000256" key="3">
    <source>
        <dbReference type="ARBA" id="ARBA00022723"/>
    </source>
</evidence>
<dbReference type="PROSITE" id="PS00518">
    <property type="entry name" value="ZF_RING_1"/>
    <property type="match status" value="1"/>
</dbReference>
<dbReference type="VEuPathDB" id="VectorBase:RSAN_035307"/>
<evidence type="ECO:0000256" key="2">
    <source>
        <dbReference type="ARBA" id="ARBA00022490"/>
    </source>
</evidence>
<dbReference type="PANTHER" id="PTHR10131:SF138">
    <property type="entry name" value="RE66324P"/>
    <property type="match status" value="1"/>
</dbReference>
<dbReference type="SUPFAM" id="SSF57850">
    <property type="entry name" value="RING/U-box"/>
    <property type="match status" value="1"/>
</dbReference>
<comment type="caution">
    <text evidence="9">The sequence shown here is derived from an EMBL/GenBank/DDBJ whole genome shotgun (WGS) entry which is preliminary data.</text>
</comment>
<dbReference type="InterPro" id="IPR002083">
    <property type="entry name" value="MATH/TRAF_dom"/>
</dbReference>
<dbReference type="Gene3D" id="2.60.210.10">
    <property type="entry name" value="Apoptosis, Tumor Necrosis Factor Receptor Associated Protein 2, Chain A"/>
    <property type="match status" value="1"/>
</dbReference>
<keyword evidence="5" id="KW-0862">Zinc</keyword>
<sequence length="365" mass="41329">MDDWTYTLTGFGDFLELRRVSFAEPMAATRVCGVCGLLPSRVQVLPCEHVVCDLCYSHIGSSERCPVDGKKLEFPTEVHTITFKLSELEQSRVFCAAASGGCGFAGKLCELKNHLTLCGGGEVRCGKCRRPIVRGLAGHHVRACPGETVEQRKAAVEYRSRSAGLKCLVKRVASLERELREMRDGRNSGDEQRDSSYPPDWKKRKSVPIIVGPFRAASAAGVLITTCKFADVYASHESLNEHKKERRISSDTYTLGGYTFRLDCEFSKGESETYYVRFILFLRDGEWDSYVEWPFSKKVTLIVMHPRDAANDIRLPLAMNECRVVKRPRSGSWNWGRWTDKINWESVELRGFVDRGILYVNVEFE</sequence>
<evidence type="ECO:0000256" key="1">
    <source>
        <dbReference type="ARBA" id="ARBA00004496"/>
    </source>
</evidence>
<evidence type="ECO:0000256" key="4">
    <source>
        <dbReference type="ARBA" id="ARBA00022771"/>
    </source>
</evidence>
<feature type="compositionally biased region" description="Basic and acidic residues" evidence="7">
    <location>
        <begin position="180"/>
        <end position="194"/>
    </location>
</feature>
<keyword evidence="4 6" id="KW-0863">Zinc-finger</keyword>
<dbReference type="InterPro" id="IPR001841">
    <property type="entry name" value="Znf_RING"/>
</dbReference>
<dbReference type="Proteomes" id="UP000821837">
    <property type="component" value="Chromosome 1"/>
</dbReference>
<keyword evidence="2" id="KW-0963">Cytoplasm</keyword>
<dbReference type="PROSITE" id="PS50089">
    <property type="entry name" value="ZF_RING_2"/>
    <property type="match status" value="1"/>
</dbReference>
<feature type="domain" description="RING-type" evidence="8">
    <location>
        <begin position="32"/>
        <end position="68"/>
    </location>
</feature>
<name>A0A9D4TB10_RHISA</name>
<evidence type="ECO:0000259" key="8">
    <source>
        <dbReference type="PROSITE" id="PS50089"/>
    </source>
</evidence>
<keyword evidence="3" id="KW-0479">Metal-binding</keyword>
<keyword evidence="10" id="KW-1185">Reference proteome</keyword>
<accession>A0A9D4TB10</accession>
<dbReference type="GO" id="GO:0005164">
    <property type="term" value="F:tumor necrosis factor receptor binding"/>
    <property type="evidence" value="ECO:0007669"/>
    <property type="project" value="TreeGrafter"/>
</dbReference>
<dbReference type="CDD" id="cd16449">
    <property type="entry name" value="RING-HC"/>
    <property type="match status" value="1"/>
</dbReference>
<reference evidence="9" key="1">
    <citation type="journal article" date="2020" name="Cell">
        <title>Large-Scale Comparative Analyses of Tick Genomes Elucidate Their Genetic Diversity and Vector Capacities.</title>
        <authorList>
            <consortium name="Tick Genome and Microbiome Consortium (TIGMIC)"/>
            <person name="Jia N."/>
            <person name="Wang J."/>
            <person name="Shi W."/>
            <person name="Du L."/>
            <person name="Sun Y."/>
            <person name="Zhan W."/>
            <person name="Jiang J.F."/>
            <person name="Wang Q."/>
            <person name="Zhang B."/>
            <person name="Ji P."/>
            <person name="Bell-Sakyi L."/>
            <person name="Cui X.M."/>
            <person name="Yuan T.T."/>
            <person name="Jiang B.G."/>
            <person name="Yang W.F."/>
            <person name="Lam T.T."/>
            <person name="Chang Q.C."/>
            <person name="Ding S.J."/>
            <person name="Wang X.J."/>
            <person name="Zhu J.G."/>
            <person name="Ruan X.D."/>
            <person name="Zhao L."/>
            <person name="Wei J.T."/>
            <person name="Ye R.Z."/>
            <person name="Que T.C."/>
            <person name="Du C.H."/>
            <person name="Zhou Y.H."/>
            <person name="Cheng J.X."/>
            <person name="Dai P.F."/>
            <person name="Guo W.B."/>
            <person name="Han X.H."/>
            <person name="Huang E.J."/>
            <person name="Li L.F."/>
            <person name="Wei W."/>
            <person name="Gao Y.C."/>
            <person name="Liu J.Z."/>
            <person name="Shao H.Z."/>
            <person name="Wang X."/>
            <person name="Wang C.C."/>
            <person name="Yang T.C."/>
            <person name="Huo Q.B."/>
            <person name="Li W."/>
            <person name="Chen H.Y."/>
            <person name="Chen S.E."/>
            <person name="Zhou L.G."/>
            <person name="Ni X.B."/>
            <person name="Tian J.H."/>
            <person name="Sheng Y."/>
            <person name="Liu T."/>
            <person name="Pan Y.S."/>
            <person name="Xia L.Y."/>
            <person name="Li J."/>
            <person name="Zhao F."/>
            <person name="Cao W.C."/>
        </authorList>
    </citation>
    <scope>NUCLEOTIDE SEQUENCE</scope>
    <source>
        <strain evidence="9">Rsan-2018</strain>
    </source>
</reference>
<dbReference type="GO" id="GO:0009898">
    <property type="term" value="C:cytoplasmic side of plasma membrane"/>
    <property type="evidence" value="ECO:0007669"/>
    <property type="project" value="TreeGrafter"/>
</dbReference>
<dbReference type="InterPro" id="IPR017907">
    <property type="entry name" value="Znf_RING_CS"/>
</dbReference>
<evidence type="ECO:0000256" key="5">
    <source>
        <dbReference type="ARBA" id="ARBA00022833"/>
    </source>
</evidence>
<proteinExistence type="predicted"/>
<evidence type="ECO:0000256" key="7">
    <source>
        <dbReference type="SAM" id="MobiDB-lite"/>
    </source>
</evidence>
<dbReference type="GO" id="GO:0005737">
    <property type="term" value="C:cytoplasm"/>
    <property type="evidence" value="ECO:0007669"/>
    <property type="project" value="UniProtKB-SubCell"/>
</dbReference>
<dbReference type="GO" id="GO:0043122">
    <property type="term" value="P:regulation of canonical NF-kappaB signal transduction"/>
    <property type="evidence" value="ECO:0007669"/>
    <property type="project" value="TreeGrafter"/>
</dbReference>
<dbReference type="InterPro" id="IPR013083">
    <property type="entry name" value="Znf_RING/FYVE/PHD"/>
</dbReference>
<dbReference type="InterPro" id="IPR008974">
    <property type="entry name" value="TRAF-like"/>
</dbReference>
<evidence type="ECO:0000256" key="6">
    <source>
        <dbReference type="PROSITE-ProRule" id="PRU00175"/>
    </source>
</evidence>
<gene>
    <name evidence="9" type="ORF">HPB52_016542</name>
</gene>
<protein>
    <recommendedName>
        <fullName evidence="8">RING-type domain-containing protein</fullName>
    </recommendedName>
</protein>
<dbReference type="GO" id="GO:0008270">
    <property type="term" value="F:zinc ion binding"/>
    <property type="evidence" value="ECO:0007669"/>
    <property type="project" value="UniProtKB-KW"/>
</dbReference>